<proteinExistence type="predicted"/>
<name>A0A5E8GWL6_ROSAD</name>
<dbReference type="Gene3D" id="1.20.1270.180">
    <property type="match status" value="1"/>
</dbReference>
<feature type="signal peptide" evidence="1">
    <location>
        <begin position="1"/>
        <end position="23"/>
    </location>
</feature>
<dbReference type="Proteomes" id="UP000004703">
    <property type="component" value="Chromosome"/>
</dbReference>
<dbReference type="PANTHER" id="PTHR39176">
    <property type="entry name" value="PERIPLASMIC PROTEIN-RELATED"/>
    <property type="match status" value="1"/>
</dbReference>
<dbReference type="InterPro" id="IPR009739">
    <property type="entry name" value="LprI-like_N"/>
</dbReference>
<dbReference type="EMBL" id="ACCU02000004">
    <property type="protein sequence ID" value="EEE43808.1"/>
    <property type="molecule type" value="Genomic_DNA"/>
</dbReference>
<evidence type="ECO:0000256" key="1">
    <source>
        <dbReference type="SAM" id="SignalP"/>
    </source>
</evidence>
<reference evidence="3 4" key="2">
    <citation type="submission" date="2013-04" db="EMBL/GenBank/DDBJ databases">
        <authorList>
            <person name="Fiebig A."/>
            <person name="Pradella S."/>
            <person name="Wagner-Doebler I."/>
        </authorList>
    </citation>
    <scope>NUCLEOTIDE SEQUENCE [LARGE SCALE GENOMIC DNA]</scope>
    <source>
        <strain evidence="4">DSM 17067 / NCIMB 14079 / DFL-11</strain>
    </source>
</reference>
<feature type="chain" id="PRO_5022945518" description="Lysozyme inhibitor LprI-like N-terminal domain-containing protein" evidence="1">
    <location>
        <begin position="24"/>
        <end position="137"/>
    </location>
</feature>
<sequence>MRFLVVSLAVVAFGAALPPAVQAQDVNCKEPQTQLDMTICAKKDWEAADAELNAAYKTAMAAMKQTDSYLSDDLKGAAETLTTAQRAWIPFRDKACESYGFLARGGSMEPMLVLQCRADLTRQRTSQLKDLTQGLGN</sequence>
<feature type="domain" description="Lysozyme inhibitor LprI-like N-terminal" evidence="2">
    <location>
        <begin position="29"/>
        <end position="128"/>
    </location>
</feature>
<comment type="caution">
    <text evidence="3">The sequence shown here is derived from an EMBL/GenBank/DDBJ whole genome shotgun (WGS) entry which is preliminary data.</text>
</comment>
<dbReference type="RefSeq" id="WP_008190364.1">
    <property type="nucleotide sequence ID" value="NZ_CM011002.1"/>
</dbReference>
<evidence type="ECO:0000313" key="3">
    <source>
        <dbReference type="EMBL" id="EEE43808.1"/>
    </source>
</evidence>
<dbReference type="Pfam" id="PF07007">
    <property type="entry name" value="LprI"/>
    <property type="match status" value="1"/>
</dbReference>
<accession>A0A5E8GWL6</accession>
<keyword evidence="1" id="KW-0732">Signal</keyword>
<dbReference type="PANTHER" id="PTHR39176:SF1">
    <property type="entry name" value="PERIPLASMIC PROTEIN"/>
    <property type="match status" value="1"/>
</dbReference>
<dbReference type="AlphaFoldDB" id="A0A5E8GWL6"/>
<organism evidence="3 4">
    <name type="scientific">Roseibium alexandrii (strain DSM 17067 / NCIMB 14079 / DFL-11)</name>
    <name type="common">Labrenzia alexandrii</name>
    <dbReference type="NCBI Taxonomy" id="244592"/>
    <lineage>
        <taxon>Bacteria</taxon>
        <taxon>Pseudomonadati</taxon>
        <taxon>Pseudomonadota</taxon>
        <taxon>Alphaproteobacteria</taxon>
        <taxon>Hyphomicrobiales</taxon>
        <taxon>Stappiaceae</taxon>
        <taxon>Roseibium</taxon>
    </lineage>
</organism>
<protein>
    <recommendedName>
        <fullName evidence="2">Lysozyme inhibitor LprI-like N-terminal domain-containing protein</fullName>
    </recommendedName>
</protein>
<evidence type="ECO:0000259" key="2">
    <source>
        <dbReference type="Pfam" id="PF07007"/>
    </source>
</evidence>
<reference evidence="3 4" key="1">
    <citation type="submission" date="2008-01" db="EMBL/GenBank/DDBJ databases">
        <authorList>
            <person name="Wagner-Dobler I."/>
            <person name="Ferriera S."/>
            <person name="Johnson J."/>
            <person name="Kravitz S."/>
            <person name="Beeson K."/>
            <person name="Sutton G."/>
            <person name="Rogers Y.-H."/>
            <person name="Friedman R."/>
            <person name="Frazier M."/>
            <person name="Venter J.C."/>
        </authorList>
    </citation>
    <scope>NUCLEOTIDE SEQUENCE [LARGE SCALE GENOMIC DNA]</scope>
    <source>
        <strain evidence="4">DSM 17067 / NCIMB 14079 / DFL-11</strain>
    </source>
</reference>
<gene>
    <name evidence="3" type="ORF">SADFL11_1094</name>
</gene>
<evidence type="ECO:0000313" key="4">
    <source>
        <dbReference type="Proteomes" id="UP000004703"/>
    </source>
</evidence>